<dbReference type="InterPro" id="IPR050765">
    <property type="entry name" value="Riboflavin_Biosynth_HTPR"/>
</dbReference>
<dbReference type="PANTHER" id="PTHR38011">
    <property type="entry name" value="DIHYDROFOLATE REDUCTASE FAMILY PROTEIN (AFU_ORTHOLOGUE AFUA_8G06820)"/>
    <property type="match status" value="1"/>
</dbReference>
<dbReference type="EMBL" id="KF900326">
    <property type="protein sequence ID" value="AIE91057.1"/>
    <property type="molecule type" value="Genomic_DNA"/>
</dbReference>
<organism evidence="10">
    <name type="scientific">uncultured marine group II/III euryarchaeote AD1000_104_H03</name>
    <dbReference type="NCBI Taxonomy" id="1457713"/>
    <lineage>
        <taxon>Archaea</taxon>
        <taxon>Methanobacteriati</taxon>
        <taxon>Methanobacteriota</taxon>
        <taxon>environmental samples</taxon>
    </lineage>
</organism>
<keyword evidence="7 10" id="KW-0560">Oxidoreductase</keyword>
<comment type="pathway">
    <text evidence="2">Cofactor biosynthesis; riboflavin biosynthesis; 5-amino-6-(D-ribitylamino)uracil from GTP: step 3/4.</text>
</comment>
<dbReference type="SUPFAM" id="SSF53927">
    <property type="entry name" value="Cytidine deaminase-like"/>
    <property type="match status" value="1"/>
</dbReference>
<dbReference type="InterPro" id="IPR016192">
    <property type="entry name" value="APOBEC/CMP_deaminase_Zn-bd"/>
</dbReference>
<evidence type="ECO:0000256" key="2">
    <source>
        <dbReference type="ARBA" id="ARBA00004910"/>
    </source>
</evidence>
<dbReference type="AlphaFoldDB" id="A0A075FMW5"/>
<evidence type="ECO:0000256" key="1">
    <source>
        <dbReference type="ARBA" id="ARBA00004882"/>
    </source>
</evidence>
<reference evidence="10" key="1">
    <citation type="journal article" date="2014" name="Genome Biol. Evol.">
        <title>Pangenome evidence for extensive interdomain horizontal transfer affecting lineage core and shell genes in uncultured planktonic thaumarchaeota and euryarchaeota.</title>
        <authorList>
            <person name="Deschamps P."/>
            <person name="Zivanovic Y."/>
            <person name="Moreira D."/>
            <person name="Rodriguez-Valera F."/>
            <person name="Lopez-Garcia P."/>
        </authorList>
    </citation>
    <scope>NUCLEOTIDE SEQUENCE</scope>
</reference>
<dbReference type="PIRSF" id="PIRSF006769">
    <property type="entry name" value="RibD"/>
    <property type="match status" value="1"/>
</dbReference>
<evidence type="ECO:0000256" key="4">
    <source>
        <dbReference type="ARBA" id="ARBA00022723"/>
    </source>
</evidence>
<name>A0A075FMW5_9EURY</name>
<dbReference type="InterPro" id="IPR024072">
    <property type="entry name" value="DHFR-like_dom_sf"/>
</dbReference>
<keyword evidence="6" id="KW-0521">NADP</keyword>
<keyword evidence="4" id="KW-0479">Metal-binding</keyword>
<dbReference type="Gene3D" id="3.40.140.10">
    <property type="entry name" value="Cytidine Deaminase, domain 2"/>
    <property type="match status" value="1"/>
</dbReference>
<comment type="pathway">
    <text evidence="1">Cofactor biosynthesis; riboflavin biosynthesis; 5-amino-6-(D-ribitylamino)uracil from GTP: step 2/4.</text>
</comment>
<feature type="domain" description="CMP/dCMP-type deaminase" evidence="9">
    <location>
        <begin position="2"/>
        <end position="127"/>
    </location>
</feature>
<gene>
    <name evidence="10" type="primary">ribD</name>
</gene>
<evidence type="ECO:0000259" key="9">
    <source>
        <dbReference type="PROSITE" id="PS51747"/>
    </source>
</evidence>
<sequence length="359" mass="38882">MDGEEVFMRRALELAERGRGRVVPNPLVGCVLVQDGAIIAEGWHDHIGGLHAEQMAIADAEARGIPTTGSTAYITLEPCNHFGRTPPCTEALLWAGITHVVIGAADPNPTVRGGGTAALRAEGVEVDEGLLQNECEEQMLEFMHWCRSKRPHVLLKAAIDSHGRIDGDSELPAERFSSEASLELVHELRAESMAVLVGINTVIRDDPSLTVRGPDIGPREQPLRVVIDPNCRIPSDCALMRDGAAPTLVIHCTETSELNDAPHVERVVLVDDDGDISVARILDMLGDRGVQSLMVEGGADTWRRFLAEEAVDRAHLCRSPFELSGDDGVTFSESELSAAGLSRVSVDDVDGDEVSRWQR</sequence>
<dbReference type="EC" id="1.1.1.193" evidence="10"/>
<dbReference type="Gene3D" id="3.40.430.10">
    <property type="entry name" value="Dihydrofolate Reductase, subunit A"/>
    <property type="match status" value="1"/>
</dbReference>
<dbReference type="PROSITE" id="PS00903">
    <property type="entry name" value="CYT_DCMP_DEAMINASES_1"/>
    <property type="match status" value="1"/>
</dbReference>
<dbReference type="InterPro" id="IPR002125">
    <property type="entry name" value="CMP_dCMP_dom"/>
</dbReference>
<dbReference type="GO" id="GO:0009231">
    <property type="term" value="P:riboflavin biosynthetic process"/>
    <property type="evidence" value="ECO:0007669"/>
    <property type="project" value="UniProtKB-UniPathway"/>
</dbReference>
<dbReference type="InterPro" id="IPR002734">
    <property type="entry name" value="RibDG_C"/>
</dbReference>
<dbReference type="InterPro" id="IPR004794">
    <property type="entry name" value="Eubact_RibD"/>
</dbReference>
<keyword evidence="5" id="KW-0862">Zinc</keyword>
<dbReference type="PROSITE" id="PS51747">
    <property type="entry name" value="CYT_DCMP_DEAMINASES_2"/>
    <property type="match status" value="1"/>
</dbReference>
<dbReference type="GO" id="GO:0008703">
    <property type="term" value="F:5-amino-6-(5-phosphoribosylamino)uracil reductase activity"/>
    <property type="evidence" value="ECO:0007669"/>
    <property type="project" value="UniProtKB-EC"/>
</dbReference>
<evidence type="ECO:0000256" key="3">
    <source>
        <dbReference type="ARBA" id="ARBA00022619"/>
    </source>
</evidence>
<dbReference type="GO" id="GO:0008270">
    <property type="term" value="F:zinc ion binding"/>
    <property type="evidence" value="ECO:0007669"/>
    <property type="project" value="InterPro"/>
</dbReference>
<dbReference type="PANTHER" id="PTHR38011:SF7">
    <property type="entry name" value="2,5-DIAMINO-6-RIBOSYLAMINO-4(3H)-PYRIMIDINONE 5'-PHOSPHATE REDUCTASE"/>
    <property type="match status" value="1"/>
</dbReference>
<evidence type="ECO:0000256" key="7">
    <source>
        <dbReference type="ARBA" id="ARBA00023002"/>
    </source>
</evidence>
<dbReference type="UniPathway" id="UPA00275">
    <property type="reaction ID" value="UER00401"/>
</dbReference>
<keyword evidence="8" id="KW-0511">Multifunctional enzyme</keyword>
<dbReference type="Pfam" id="PF01872">
    <property type="entry name" value="RibD_C"/>
    <property type="match status" value="1"/>
</dbReference>
<dbReference type="InterPro" id="IPR016193">
    <property type="entry name" value="Cytidine_deaminase-like"/>
</dbReference>
<accession>A0A075FMW5</accession>
<dbReference type="CDD" id="cd01284">
    <property type="entry name" value="Riboflavin_deaminase-reductase"/>
    <property type="match status" value="1"/>
</dbReference>
<evidence type="ECO:0000256" key="6">
    <source>
        <dbReference type="ARBA" id="ARBA00022857"/>
    </source>
</evidence>
<evidence type="ECO:0000313" key="10">
    <source>
        <dbReference type="EMBL" id="AIE91057.1"/>
    </source>
</evidence>
<keyword evidence="3" id="KW-0686">Riboflavin biosynthesis</keyword>
<evidence type="ECO:0000256" key="8">
    <source>
        <dbReference type="ARBA" id="ARBA00023268"/>
    </source>
</evidence>
<dbReference type="Pfam" id="PF00383">
    <property type="entry name" value="dCMP_cyt_deam_1"/>
    <property type="match status" value="1"/>
</dbReference>
<dbReference type="GO" id="GO:0008835">
    <property type="term" value="F:diaminohydroxyphosphoribosylaminopyrimidine deaminase activity"/>
    <property type="evidence" value="ECO:0007669"/>
    <property type="project" value="InterPro"/>
</dbReference>
<proteinExistence type="predicted"/>
<dbReference type="NCBIfam" id="TIGR00326">
    <property type="entry name" value="eubact_ribD"/>
    <property type="match status" value="1"/>
</dbReference>
<evidence type="ECO:0000256" key="5">
    <source>
        <dbReference type="ARBA" id="ARBA00022833"/>
    </source>
</evidence>
<dbReference type="SUPFAM" id="SSF53597">
    <property type="entry name" value="Dihydrofolate reductase-like"/>
    <property type="match status" value="1"/>
</dbReference>
<protein>
    <submittedName>
        <fullName evidence="10">Riboflavin biosynthesis protein (RibD)</fullName>
        <ecNumber evidence="10">1.1.1.193</ecNumber>
    </submittedName>
</protein>